<dbReference type="Proteomes" id="UP000021210">
    <property type="component" value="Unassembled WGS sequence"/>
</dbReference>
<feature type="region of interest" description="Disordered" evidence="1">
    <location>
        <begin position="1"/>
        <end position="22"/>
    </location>
</feature>
<protein>
    <submittedName>
        <fullName evidence="2">Uncharacterized protein</fullName>
    </submittedName>
</protein>
<dbReference type="EMBL" id="JAOH01000002">
    <property type="protein sequence ID" value="EUA65043.1"/>
    <property type="molecule type" value="Genomic_DNA"/>
</dbReference>
<proteinExistence type="predicted"/>
<organism evidence="2 3">
    <name type="scientific">Mycobacteroides abscessus 1948</name>
    <dbReference type="NCBI Taxonomy" id="1299323"/>
    <lineage>
        <taxon>Bacteria</taxon>
        <taxon>Bacillati</taxon>
        <taxon>Actinomycetota</taxon>
        <taxon>Actinomycetes</taxon>
        <taxon>Mycobacteriales</taxon>
        <taxon>Mycobacteriaceae</taxon>
        <taxon>Mycobacteroides</taxon>
        <taxon>Mycobacteroides abscessus</taxon>
    </lineage>
</organism>
<accession>A0A829QRL0</accession>
<gene>
    <name evidence="2" type="ORF">I542_5221</name>
</gene>
<comment type="caution">
    <text evidence="2">The sequence shown here is derived from an EMBL/GenBank/DDBJ whole genome shotgun (WGS) entry which is preliminary data.</text>
</comment>
<reference evidence="2 3" key="1">
    <citation type="submission" date="2013-12" db="EMBL/GenBank/DDBJ databases">
        <authorList>
            <person name="Zelazny A."/>
            <person name="Olivier K."/>
            <person name="Holland S."/>
            <person name="Lenaerts A."/>
            <person name="Ordway D."/>
            <person name="DeGroote M.A."/>
            <person name="Parker T."/>
            <person name="Sizemore C."/>
            <person name="Tallon L.J."/>
            <person name="Sadzewicz L.K."/>
            <person name="Sengamalay N."/>
            <person name="Fraser C.M."/>
            <person name="Hine E."/>
            <person name="Shefchek K.A."/>
            <person name="Das S.P."/>
            <person name="Tettelin H."/>
        </authorList>
    </citation>
    <scope>NUCLEOTIDE SEQUENCE [LARGE SCALE GENOMIC DNA]</scope>
    <source>
        <strain evidence="2 3">1948</strain>
    </source>
</reference>
<dbReference type="AlphaFoldDB" id="A0A829QRL0"/>
<evidence type="ECO:0000313" key="2">
    <source>
        <dbReference type="EMBL" id="EUA65043.1"/>
    </source>
</evidence>
<name>A0A829QRL0_9MYCO</name>
<evidence type="ECO:0000256" key="1">
    <source>
        <dbReference type="SAM" id="MobiDB-lite"/>
    </source>
</evidence>
<evidence type="ECO:0000313" key="3">
    <source>
        <dbReference type="Proteomes" id="UP000021210"/>
    </source>
</evidence>
<sequence length="239" mass="26307">MQGEYLSQYADSDPSYRQDPAIKPFKNIGEMRDMVSTSDKGHYAGEIINEQAQEQHQQLLNDAARTGSDHDLKAAGRLSQGMLDGALDSVGEKPTDQNVEDLKKLIGKVPFASDAMDVLDSAQKQMENTTKLPEGFAQDLAQSGSFGNPSAYQASVLDALAQAHPGIADDPIVGKYINGGHFDPSTISAEPQSVKEAQRALDDWFKTTAPRDYNVNLDHWQAQEQMGGKYPNWQWDPHQ</sequence>